<dbReference type="PANTHER" id="PTHR12149">
    <property type="entry name" value="FRUCTOSAMINE 3 KINASE-RELATED PROTEIN"/>
    <property type="match status" value="1"/>
</dbReference>
<proteinExistence type="inferred from homology"/>
<reference evidence="3 5" key="2">
    <citation type="submission" date="2015-07" db="EMBL/GenBank/DDBJ databases">
        <title>Whole genome sequence of Ardenticatena maritima DSM 23922.</title>
        <authorList>
            <person name="Hemp J."/>
            <person name="Ward L.M."/>
            <person name="Pace L.A."/>
            <person name="Fischer W.W."/>
        </authorList>
    </citation>
    <scope>NUCLEOTIDE SEQUENCE [LARGE SCALE GENOMIC DNA]</scope>
    <source>
        <strain evidence="3 5">110S</strain>
    </source>
</reference>
<evidence type="ECO:0000313" key="3">
    <source>
        <dbReference type="EMBL" id="KPL88537.1"/>
    </source>
</evidence>
<reference evidence="4" key="3">
    <citation type="submission" date="2015-08" db="EMBL/GenBank/DDBJ databases">
        <title>Draft Genome Sequence of a Heterotrophic Facultative Anaerobic Bacterium Ardenticatena maritima Strain 110S.</title>
        <authorList>
            <person name="Kawaichi S."/>
            <person name="Yoshida T."/>
            <person name="Sako Y."/>
            <person name="Nakamura R."/>
        </authorList>
    </citation>
    <scope>NUCLEOTIDE SEQUENCE [LARGE SCALE GENOMIC DNA]</scope>
    <source>
        <strain evidence="4">110S</strain>
    </source>
</reference>
<dbReference type="RefSeq" id="WP_054493077.1">
    <property type="nucleotide sequence ID" value="NZ_BBZA01000125.1"/>
</dbReference>
<accession>A0A0M9UCQ7</accession>
<dbReference type="AlphaFoldDB" id="A0A0M9UCQ7"/>
<dbReference type="Gene3D" id="3.30.200.20">
    <property type="entry name" value="Phosphorylase Kinase, domain 1"/>
    <property type="match status" value="1"/>
</dbReference>
<dbReference type="GO" id="GO:0016301">
    <property type="term" value="F:kinase activity"/>
    <property type="evidence" value="ECO:0007669"/>
    <property type="project" value="UniProtKB-UniRule"/>
</dbReference>
<dbReference type="EMBL" id="BBZA01000125">
    <property type="protein sequence ID" value="GAP63210.1"/>
    <property type="molecule type" value="Genomic_DNA"/>
</dbReference>
<gene>
    <name evidence="2" type="ORF">ARMA_1633</name>
    <name evidence="3" type="ORF">SE16_07115</name>
</gene>
<dbReference type="Pfam" id="PF03881">
    <property type="entry name" value="Fructosamin_kin"/>
    <property type="match status" value="1"/>
</dbReference>
<comment type="similarity">
    <text evidence="1">Belongs to the fructosamine kinase family.</text>
</comment>
<dbReference type="OrthoDB" id="5291879at2"/>
<dbReference type="EMBL" id="LGKN01000004">
    <property type="protein sequence ID" value="KPL88537.1"/>
    <property type="molecule type" value="Genomic_DNA"/>
</dbReference>
<keyword evidence="4" id="KW-1185">Reference proteome</keyword>
<dbReference type="PANTHER" id="PTHR12149:SF8">
    <property type="entry name" value="PROTEIN-RIBULOSAMINE 3-KINASE"/>
    <property type="match status" value="1"/>
</dbReference>
<dbReference type="SUPFAM" id="SSF56112">
    <property type="entry name" value="Protein kinase-like (PK-like)"/>
    <property type="match status" value="1"/>
</dbReference>
<evidence type="ECO:0000313" key="4">
    <source>
        <dbReference type="Proteomes" id="UP000037784"/>
    </source>
</evidence>
<dbReference type="Proteomes" id="UP000050502">
    <property type="component" value="Unassembled WGS sequence"/>
</dbReference>
<dbReference type="PIRSF" id="PIRSF006221">
    <property type="entry name" value="Ketosamine-3-kinase"/>
    <property type="match status" value="1"/>
</dbReference>
<protein>
    <recommendedName>
        <fullName evidence="6">Fructosamine kinase</fullName>
    </recommendedName>
</protein>
<keyword evidence="1" id="KW-0418">Kinase</keyword>
<dbReference type="InterPro" id="IPR016477">
    <property type="entry name" value="Fructo-/Ketosamine-3-kinase"/>
</dbReference>
<reference evidence="2 4" key="1">
    <citation type="journal article" date="2015" name="Genome Announc.">
        <title>Draft Genome Sequence of a Heterotrophic Facultative Anaerobic Thermophilic Bacterium, Ardenticatena maritima Strain 110ST.</title>
        <authorList>
            <person name="Kawaichi S."/>
            <person name="Yoshida T."/>
            <person name="Sako Y."/>
            <person name="Nakamura R."/>
        </authorList>
    </citation>
    <scope>NUCLEOTIDE SEQUENCE [LARGE SCALE GENOMIC DNA]</scope>
    <source>
        <strain evidence="2 4">110S</strain>
    </source>
</reference>
<evidence type="ECO:0000256" key="1">
    <source>
        <dbReference type="PIRNR" id="PIRNR006221"/>
    </source>
</evidence>
<dbReference type="Gene3D" id="3.90.1200.10">
    <property type="match status" value="1"/>
</dbReference>
<evidence type="ECO:0000313" key="5">
    <source>
        <dbReference type="Proteomes" id="UP000050502"/>
    </source>
</evidence>
<sequence length="287" mass="32214">MAHLPNHLREQIEQHLGTAITRITPVGGGDINQAARLETGGDVFFLKWHAAPPRGMFAAEADGLRRIAATQTVRVPHVIAQGDTWLLLEWLPIGRRTAAAAKRLGEALAALHRHTAAHYGLEHDNYIGLTPQINHPETDWVRFWREHRLRPQMRLAAERGRMPAHRRRALERLIARLDEWLPRTPPASLLHGDLWGGNWVALEDGTPALIDPAVYHGDRETDIAFTHLFGGFPAAFYDAYTAAWPLPPDADARRDLYNLYHLLNHLNLFGEAYGASVDHILARYVGG</sequence>
<organism evidence="2 4">
    <name type="scientific">Ardenticatena maritima</name>
    <dbReference type="NCBI Taxonomy" id="872965"/>
    <lineage>
        <taxon>Bacteria</taxon>
        <taxon>Bacillati</taxon>
        <taxon>Chloroflexota</taxon>
        <taxon>Ardenticatenia</taxon>
        <taxon>Ardenticatenales</taxon>
        <taxon>Ardenticatenaceae</taxon>
        <taxon>Ardenticatena</taxon>
    </lineage>
</organism>
<evidence type="ECO:0000313" key="2">
    <source>
        <dbReference type="EMBL" id="GAP63210.1"/>
    </source>
</evidence>
<keyword evidence="1" id="KW-0808">Transferase</keyword>
<dbReference type="Proteomes" id="UP000037784">
    <property type="component" value="Unassembled WGS sequence"/>
</dbReference>
<dbReference type="InterPro" id="IPR011009">
    <property type="entry name" value="Kinase-like_dom_sf"/>
</dbReference>
<name>A0A0M9UCQ7_9CHLR</name>
<dbReference type="InParanoid" id="A0A0M9UCQ7"/>
<evidence type="ECO:0008006" key="6">
    <source>
        <dbReference type="Google" id="ProtNLM"/>
    </source>
</evidence>
<comment type="caution">
    <text evidence="2">The sequence shown here is derived from an EMBL/GenBank/DDBJ whole genome shotgun (WGS) entry which is preliminary data.</text>
</comment>
<dbReference type="STRING" id="872965.SE16_07115"/>